<accession>A0A4C1U7X4</accession>
<gene>
    <name evidence="2" type="ORF">EVAR_78617_1</name>
</gene>
<sequence>MYAASQVGFLPQKENELFAPGYTSGTAPSSKNIWIKSIFDQFSMMILLTDSVSSVALSSVRTIDEYEYIEMPSARDSPTGDPLGSLRHRESRRITTRVGTFNDAGVRRAPRELNH</sequence>
<dbReference type="AlphaFoldDB" id="A0A4C1U7X4"/>
<protein>
    <submittedName>
        <fullName evidence="2">Uncharacterized protein</fullName>
    </submittedName>
</protein>
<dbReference type="EMBL" id="BGZK01000140">
    <property type="protein sequence ID" value="GBP22441.1"/>
    <property type="molecule type" value="Genomic_DNA"/>
</dbReference>
<reference evidence="2 3" key="1">
    <citation type="journal article" date="2019" name="Commun. Biol.">
        <title>The bagworm genome reveals a unique fibroin gene that provides high tensile strength.</title>
        <authorList>
            <person name="Kono N."/>
            <person name="Nakamura H."/>
            <person name="Ohtoshi R."/>
            <person name="Tomita M."/>
            <person name="Numata K."/>
            <person name="Arakawa K."/>
        </authorList>
    </citation>
    <scope>NUCLEOTIDE SEQUENCE [LARGE SCALE GENOMIC DNA]</scope>
</reference>
<proteinExistence type="predicted"/>
<dbReference type="STRING" id="151549.A0A4C1U7X4"/>
<evidence type="ECO:0000313" key="3">
    <source>
        <dbReference type="Proteomes" id="UP000299102"/>
    </source>
</evidence>
<comment type="caution">
    <text evidence="2">The sequence shown here is derived from an EMBL/GenBank/DDBJ whole genome shotgun (WGS) entry which is preliminary data.</text>
</comment>
<dbReference type="Proteomes" id="UP000299102">
    <property type="component" value="Unassembled WGS sequence"/>
</dbReference>
<evidence type="ECO:0000313" key="2">
    <source>
        <dbReference type="EMBL" id="GBP22441.1"/>
    </source>
</evidence>
<organism evidence="2 3">
    <name type="scientific">Eumeta variegata</name>
    <name type="common">Bagworm moth</name>
    <name type="synonym">Eumeta japonica</name>
    <dbReference type="NCBI Taxonomy" id="151549"/>
    <lineage>
        <taxon>Eukaryota</taxon>
        <taxon>Metazoa</taxon>
        <taxon>Ecdysozoa</taxon>
        <taxon>Arthropoda</taxon>
        <taxon>Hexapoda</taxon>
        <taxon>Insecta</taxon>
        <taxon>Pterygota</taxon>
        <taxon>Neoptera</taxon>
        <taxon>Endopterygota</taxon>
        <taxon>Lepidoptera</taxon>
        <taxon>Glossata</taxon>
        <taxon>Ditrysia</taxon>
        <taxon>Tineoidea</taxon>
        <taxon>Psychidae</taxon>
        <taxon>Oiketicinae</taxon>
        <taxon>Eumeta</taxon>
    </lineage>
</organism>
<keyword evidence="3" id="KW-1185">Reference proteome</keyword>
<name>A0A4C1U7X4_EUMVA</name>
<feature type="region of interest" description="Disordered" evidence="1">
    <location>
        <begin position="72"/>
        <end position="91"/>
    </location>
</feature>
<evidence type="ECO:0000256" key="1">
    <source>
        <dbReference type="SAM" id="MobiDB-lite"/>
    </source>
</evidence>